<dbReference type="KEGG" id="slx:SLAV_38760"/>
<feature type="domain" description="ATP-grasp" evidence="5">
    <location>
        <begin position="118"/>
        <end position="317"/>
    </location>
</feature>
<evidence type="ECO:0000313" key="7">
    <source>
        <dbReference type="EMBL" id="ATZ29515.1"/>
    </source>
</evidence>
<dbReference type="Proteomes" id="UP000231791">
    <property type="component" value="Chromosome"/>
</dbReference>
<organism evidence="6 8">
    <name type="scientific">Streptomyces lavendulae subsp. lavendulae</name>
    <dbReference type="NCBI Taxonomy" id="58340"/>
    <lineage>
        <taxon>Bacteria</taxon>
        <taxon>Bacillati</taxon>
        <taxon>Actinomycetota</taxon>
        <taxon>Actinomycetes</taxon>
        <taxon>Kitasatosporales</taxon>
        <taxon>Streptomycetaceae</taxon>
        <taxon>Streptomyces</taxon>
    </lineage>
</organism>
<keyword evidence="6" id="KW-0456">Lyase</keyword>
<evidence type="ECO:0000313" key="6">
    <source>
        <dbReference type="EMBL" id="ATZ22056.1"/>
    </source>
</evidence>
<dbReference type="AlphaFoldDB" id="A0A2K8P5S6"/>
<evidence type="ECO:0000313" key="8">
    <source>
        <dbReference type="Proteomes" id="UP000231791"/>
    </source>
</evidence>
<dbReference type="EMBL" id="CP024985">
    <property type="protein sequence ID" value="ATZ29515.1"/>
    <property type="molecule type" value="Genomic_DNA"/>
</dbReference>
<gene>
    <name evidence="6" type="ORF">SLAV_00630</name>
    <name evidence="7" type="ORF">SLAV_38760</name>
</gene>
<evidence type="ECO:0000259" key="5">
    <source>
        <dbReference type="PROSITE" id="PS50975"/>
    </source>
</evidence>
<dbReference type="PROSITE" id="PS50975">
    <property type="entry name" value="ATP_GRASP"/>
    <property type="match status" value="1"/>
</dbReference>
<evidence type="ECO:0000256" key="3">
    <source>
        <dbReference type="ARBA" id="ARBA00022840"/>
    </source>
</evidence>
<dbReference type="GO" id="GO:0046872">
    <property type="term" value="F:metal ion binding"/>
    <property type="evidence" value="ECO:0007669"/>
    <property type="project" value="InterPro"/>
</dbReference>
<dbReference type="PANTHER" id="PTHR43585">
    <property type="entry name" value="FUMIPYRROLE BIOSYNTHESIS PROTEIN C"/>
    <property type="match status" value="1"/>
</dbReference>
<protein>
    <submittedName>
        <fullName evidence="6">Argininosuccinate lyase</fullName>
    </submittedName>
</protein>
<proteinExistence type="predicted"/>
<dbReference type="OrthoDB" id="3342161at2"/>
<dbReference type="GO" id="GO:0005524">
    <property type="term" value="F:ATP binding"/>
    <property type="evidence" value="ECO:0007669"/>
    <property type="project" value="UniProtKB-UniRule"/>
</dbReference>
<dbReference type="GO" id="GO:0016874">
    <property type="term" value="F:ligase activity"/>
    <property type="evidence" value="ECO:0007669"/>
    <property type="project" value="UniProtKB-KW"/>
</dbReference>
<keyword evidence="3 4" id="KW-0067">ATP-binding</keyword>
<name>A0A2K8P5S6_STRLA</name>
<keyword evidence="1" id="KW-0436">Ligase</keyword>
<dbReference type="PANTHER" id="PTHR43585:SF2">
    <property type="entry name" value="ATP-GRASP ENZYME FSQD"/>
    <property type="match status" value="1"/>
</dbReference>
<dbReference type="InterPro" id="IPR052032">
    <property type="entry name" value="ATP-dep_AA_Ligase"/>
</dbReference>
<dbReference type="Gene3D" id="3.40.50.20">
    <property type="match status" value="1"/>
</dbReference>
<dbReference type="RefSeq" id="WP_030240010.1">
    <property type="nucleotide sequence ID" value="NZ_CP024985.1"/>
</dbReference>
<sequence>MPERQDTSILNLGVDRYVLRACQRHAAETVALCAPEPWDFGPTVPEEGVRILRADDTGNAESVLGTLYRAGLGEHRFSAVHSGEEFGLVTAGLIARQLGCSGIDPVVALHFRDKALQKSRVREAGLSTAATIVIDDIHDVGHLADTPFARSVLKPLSYGGTGYTATVSDHAGLEELSREFRSGQLDRRTFLLEEYMEGEEWIADGVVFDGEVLFFALGKYGEPCLDAMRGQRPLWVRAMDPQAESWAYDLAGPMVRGAVEALGMTSGVFHMELFHDAAKGTLSFGECAARRGGGLTEEQVLYKFNVDLAECGVLCALGKRPELDVKVRPGAIGHTHVVGRPGTILGYPSVEELEELPGVEYARYEHPIGSSLPESFQFHGQSLGLMLVSGNDDMELADRIEELRRYVDERLVVATPRMTFREHRRWYESQWPHHAVLGGGVYAPPQR</sequence>
<evidence type="ECO:0000256" key="4">
    <source>
        <dbReference type="PROSITE-ProRule" id="PRU00409"/>
    </source>
</evidence>
<dbReference type="InterPro" id="IPR011761">
    <property type="entry name" value="ATP-grasp"/>
</dbReference>
<evidence type="ECO:0000256" key="2">
    <source>
        <dbReference type="ARBA" id="ARBA00022741"/>
    </source>
</evidence>
<evidence type="ECO:0000256" key="1">
    <source>
        <dbReference type="ARBA" id="ARBA00022598"/>
    </source>
</evidence>
<dbReference type="GeneID" id="49388687"/>
<dbReference type="Gene3D" id="3.30.470.20">
    <property type="entry name" value="ATP-grasp fold, B domain"/>
    <property type="match status" value="1"/>
</dbReference>
<dbReference type="SUPFAM" id="SSF56059">
    <property type="entry name" value="Glutathione synthetase ATP-binding domain-like"/>
    <property type="match status" value="1"/>
</dbReference>
<dbReference type="KEGG" id="slx:SLAV_00630"/>
<accession>A0A2K8P5S6</accession>
<keyword evidence="2 4" id="KW-0547">Nucleotide-binding</keyword>
<keyword evidence="8" id="KW-1185">Reference proteome</keyword>
<dbReference type="GO" id="GO:0016829">
    <property type="term" value="F:lyase activity"/>
    <property type="evidence" value="ECO:0007669"/>
    <property type="project" value="UniProtKB-KW"/>
</dbReference>
<dbReference type="EMBL" id="CP024985">
    <property type="protein sequence ID" value="ATZ22056.1"/>
    <property type="molecule type" value="Genomic_DNA"/>
</dbReference>
<reference evidence="6 8" key="1">
    <citation type="submission" date="2017-11" db="EMBL/GenBank/DDBJ databases">
        <title>Complete genome sequence of Streptomyces lavendulae subsp. lavendulae CCM 3239 (formerly 'Streptomyces aureofaciens CCM 3239'), the producer of the angucycline-type antibiotic auricin.</title>
        <authorList>
            <person name="Busche T."/>
            <person name="Novakova R."/>
            <person name="Al'Dilaimi A."/>
            <person name="Homerova D."/>
            <person name="Feckova L."/>
            <person name="Rezuchova B."/>
            <person name="Mingyar E."/>
            <person name="Csolleiova D."/>
            <person name="Bekeova C."/>
            <person name="Winkler A."/>
            <person name="Sevcikova B."/>
            <person name="Kalinowski J."/>
            <person name="Kormanec J."/>
            <person name="Ruckert C."/>
        </authorList>
    </citation>
    <scope>NUCLEOTIDE SEQUENCE [LARGE SCALE GENOMIC DNA]</scope>
    <source>
        <strain evidence="6 8">CCM 3239</strain>
    </source>
</reference>